<keyword evidence="11" id="KW-0805">Transcription regulation</keyword>
<evidence type="ECO:0000256" key="9">
    <source>
        <dbReference type="ARBA" id="ARBA00023002"/>
    </source>
</evidence>
<dbReference type="GO" id="GO:0140683">
    <property type="term" value="F:histone H3K9me/H3K9me2 demethylase activity"/>
    <property type="evidence" value="ECO:0007669"/>
    <property type="project" value="UniProtKB-EC"/>
</dbReference>
<evidence type="ECO:0000256" key="6">
    <source>
        <dbReference type="ARBA" id="ARBA00022833"/>
    </source>
</evidence>
<dbReference type="GO" id="GO:0003712">
    <property type="term" value="F:transcription coregulator activity"/>
    <property type="evidence" value="ECO:0007669"/>
    <property type="project" value="TreeGrafter"/>
</dbReference>
<keyword evidence="5" id="KW-0863">Zinc-finger</keyword>
<feature type="compositionally biased region" description="Low complexity" evidence="17">
    <location>
        <begin position="608"/>
        <end position="625"/>
    </location>
</feature>
<proteinExistence type="inferred from homology"/>
<keyword evidence="10 16" id="KW-0408">Iron</keyword>
<dbReference type="Gene3D" id="2.60.120.650">
    <property type="entry name" value="Cupin"/>
    <property type="match status" value="1"/>
</dbReference>
<dbReference type="SUPFAM" id="SSF51197">
    <property type="entry name" value="Clavaminate synthase-like"/>
    <property type="match status" value="1"/>
</dbReference>
<feature type="region of interest" description="Disordered" evidence="17">
    <location>
        <begin position="462"/>
        <end position="495"/>
    </location>
</feature>
<comment type="domain">
    <text evidence="16">Leu-Xaa-Xaa-Leu-Leu (LXXLL) motifs are known to mediate the association with nuclear receptors.</text>
</comment>
<evidence type="ECO:0000256" key="1">
    <source>
        <dbReference type="ARBA" id="ARBA00004123"/>
    </source>
</evidence>
<dbReference type="Pfam" id="PF22988">
    <property type="entry name" value="PWWP_KDM3B"/>
    <property type="match status" value="1"/>
</dbReference>
<keyword evidence="7" id="KW-0156">Chromatin regulator</keyword>
<dbReference type="GO" id="GO:0006357">
    <property type="term" value="P:regulation of transcription by RNA polymerase II"/>
    <property type="evidence" value="ECO:0007669"/>
    <property type="project" value="TreeGrafter"/>
</dbReference>
<keyword evidence="9" id="KW-0560">Oxidoreductase</keyword>
<evidence type="ECO:0000256" key="7">
    <source>
        <dbReference type="ARBA" id="ARBA00022853"/>
    </source>
</evidence>
<dbReference type="InterPro" id="IPR003347">
    <property type="entry name" value="JmjC_dom"/>
</dbReference>
<comment type="similarity">
    <text evidence="14 16">Belongs to the JHDM2 histone demethylase family.</text>
</comment>
<keyword evidence="8" id="KW-0223">Dioxygenase</keyword>
<evidence type="ECO:0000256" key="5">
    <source>
        <dbReference type="ARBA" id="ARBA00022771"/>
    </source>
</evidence>
<keyword evidence="6" id="KW-0862">Zinc</keyword>
<comment type="caution">
    <text evidence="19">The sequence shown here is derived from an EMBL/GenBank/DDBJ whole genome shotgun (WGS) entry which is preliminary data.</text>
</comment>
<evidence type="ECO:0000256" key="4">
    <source>
        <dbReference type="ARBA" id="ARBA00022723"/>
    </source>
</evidence>
<dbReference type="PANTHER" id="PTHR12549:SF7">
    <property type="entry name" value="LYSINE-SPECIFIC DEMETHYLASE 3A"/>
    <property type="match status" value="1"/>
</dbReference>
<dbReference type="PROSITE" id="PS51184">
    <property type="entry name" value="JMJC"/>
    <property type="match status" value="1"/>
</dbReference>
<dbReference type="EMBL" id="BEZZ01000278">
    <property type="protein sequence ID" value="GCC30027.1"/>
    <property type="molecule type" value="Genomic_DNA"/>
</dbReference>
<keyword evidence="3" id="KW-0963">Cytoplasm</keyword>
<dbReference type="GO" id="GO:0000118">
    <property type="term" value="C:histone deacetylase complex"/>
    <property type="evidence" value="ECO:0007669"/>
    <property type="project" value="UniProtKB-UniRule"/>
</dbReference>
<evidence type="ECO:0000313" key="20">
    <source>
        <dbReference type="Proteomes" id="UP000287033"/>
    </source>
</evidence>
<evidence type="ECO:0000256" key="14">
    <source>
        <dbReference type="ARBA" id="ARBA00037987"/>
    </source>
</evidence>
<feature type="domain" description="JmjC" evidence="18">
    <location>
        <begin position="1202"/>
        <end position="1425"/>
    </location>
</feature>
<dbReference type="GO" id="GO:0005737">
    <property type="term" value="C:cytoplasm"/>
    <property type="evidence" value="ECO:0007669"/>
    <property type="project" value="UniProtKB-SubCell"/>
</dbReference>
<keyword evidence="20" id="KW-1185">Reference proteome</keyword>
<comment type="function">
    <text evidence="16">Histone demethylase that specifically demethylates 'Lys-9' of histone H3, thereby playing a central role in histone code.</text>
</comment>
<feature type="region of interest" description="Disordered" evidence="17">
    <location>
        <begin position="242"/>
        <end position="270"/>
    </location>
</feature>
<dbReference type="OMA" id="KSATHWC"/>
<evidence type="ECO:0000256" key="10">
    <source>
        <dbReference type="ARBA" id="ARBA00023004"/>
    </source>
</evidence>
<evidence type="ECO:0000256" key="2">
    <source>
        <dbReference type="ARBA" id="ARBA00004496"/>
    </source>
</evidence>
<evidence type="ECO:0000256" key="3">
    <source>
        <dbReference type="ARBA" id="ARBA00022490"/>
    </source>
</evidence>
<evidence type="ECO:0000256" key="13">
    <source>
        <dbReference type="ARBA" id="ARBA00023242"/>
    </source>
</evidence>
<dbReference type="GO" id="GO:0008270">
    <property type="term" value="F:zinc ion binding"/>
    <property type="evidence" value="ECO:0007669"/>
    <property type="project" value="UniProtKB-KW"/>
</dbReference>
<dbReference type="InterPro" id="IPR054504">
    <property type="entry name" value="PWWP_KDM3B"/>
</dbReference>
<evidence type="ECO:0000256" key="16">
    <source>
        <dbReference type="RuleBase" id="RU369087"/>
    </source>
</evidence>
<accession>A0A401SHZ0</accession>
<organism evidence="19 20">
    <name type="scientific">Chiloscyllium punctatum</name>
    <name type="common">Brownbanded bambooshark</name>
    <name type="synonym">Hemiscyllium punctatum</name>
    <dbReference type="NCBI Taxonomy" id="137246"/>
    <lineage>
        <taxon>Eukaryota</taxon>
        <taxon>Metazoa</taxon>
        <taxon>Chordata</taxon>
        <taxon>Craniata</taxon>
        <taxon>Vertebrata</taxon>
        <taxon>Chondrichthyes</taxon>
        <taxon>Elasmobranchii</taxon>
        <taxon>Galeomorphii</taxon>
        <taxon>Galeoidea</taxon>
        <taxon>Orectolobiformes</taxon>
        <taxon>Hemiscylliidae</taxon>
        <taxon>Chiloscyllium</taxon>
    </lineage>
</organism>
<protein>
    <recommendedName>
        <fullName evidence="16">Lysine-specific demethylase</fullName>
        <ecNumber evidence="16">1.14.11.65</ecNumber>
    </recommendedName>
</protein>
<evidence type="ECO:0000313" key="19">
    <source>
        <dbReference type="EMBL" id="GCC30027.1"/>
    </source>
</evidence>
<evidence type="ECO:0000259" key="18">
    <source>
        <dbReference type="PROSITE" id="PS51184"/>
    </source>
</evidence>
<dbReference type="OrthoDB" id="1667110at2759"/>
<feature type="region of interest" description="Disordered" evidence="17">
    <location>
        <begin position="602"/>
        <end position="655"/>
    </location>
</feature>
<dbReference type="GO" id="GO:0070988">
    <property type="term" value="P:demethylation"/>
    <property type="evidence" value="ECO:0007669"/>
    <property type="project" value="UniProtKB-UniRule"/>
</dbReference>
<gene>
    <name evidence="19" type="ORF">chiPu_0008471</name>
</gene>
<keyword evidence="12" id="KW-0804">Transcription</keyword>
<dbReference type="STRING" id="137246.A0A401SHZ0"/>
<keyword evidence="13 16" id="KW-0539">Nucleus</keyword>
<dbReference type="Pfam" id="PF02373">
    <property type="entry name" value="JmjC"/>
    <property type="match status" value="1"/>
</dbReference>
<evidence type="ECO:0000256" key="17">
    <source>
        <dbReference type="SAM" id="MobiDB-lite"/>
    </source>
</evidence>
<dbReference type="GO" id="GO:0000785">
    <property type="term" value="C:chromatin"/>
    <property type="evidence" value="ECO:0007669"/>
    <property type="project" value="TreeGrafter"/>
</dbReference>
<dbReference type="Proteomes" id="UP000287033">
    <property type="component" value="Unassembled WGS sequence"/>
</dbReference>
<dbReference type="PANTHER" id="PTHR12549">
    <property type="entry name" value="JMJC DOMAIN-CONTAINING HISTONE DEMETHYLATION PROTEIN"/>
    <property type="match status" value="1"/>
</dbReference>
<evidence type="ECO:0000256" key="15">
    <source>
        <dbReference type="ARBA" id="ARBA00047648"/>
    </source>
</evidence>
<comment type="domain">
    <text evidence="16">The JmjC domain and the C6-type zinc-finger are required for the demethylation activity.</text>
</comment>
<dbReference type="SMART" id="SM00558">
    <property type="entry name" value="JmjC"/>
    <property type="match status" value="1"/>
</dbReference>
<comment type="cofactor">
    <cofactor evidence="16">
        <name>Fe(2+)</name>
        <dbReference type="ChEBI" id="CHEBI:29033"/>
    </cofactor>
    <text evidence="16">Binds 1 Fe(2+) ion per subunit.</text>
</comment>
<comment type="catalytic activity">
    <reaction evidence="15 16">
        <text>N(6),N(6)-dimethyl-L-lysyl(9)-[histone H3] + 2 2-oxoglutarate + 2 O2 = L-lysyl(9)-[histone H3] + 2 formaldehyde + 2 succinate + 2 CO2</text>
        <dbReference type="Rhea" id="RHEA:60188"/>
        <dbReference type="Rhea" id="RHEA-COMP:15541"/>
        <dbReference type="Rhea" id="RHEA-COMP:15546"/>
        <dbReference type="ChEBI" id="CHEBI:15379"/>
        <dbReference type="ChEBI" id="CHEBI:16526"/>
        <dbReference type="ChEBI" id="CHEBI:16810"/>
        <dbReference type="ChEBI" id="CHEBI:16842"/>
        <dbReference type="ChEBI" id="CHEBI:29969"/>
        <dbReference type="ChEBI" id="CHEBI:30031"/>
        <dbReference type="ChEBI" id="CHEBI:61976"/>
        <dbReference type="EC" id="1.14.11.65"/>
    </reaction>
</comment>
<reference evidence="19 20" key="1">
    <citation type="journal article" date="2018" name="Nat. Ecol. Evol.">
        <title>Shark genomes provide insights into elasmobranch evolution and the origin of vertebrates.</title>
        <authorList>
            <person name="Hara Y"/>
            <person name="Yamaguchi K"/>
            <person name="Onimaru K"/>
            <person name="Kadota M"/>
            <person name="Koyanagi M"/>
            <person name="Keeley SD"/>
            <person name="Tatsumi K"/>
            <person name="Tanaka K"/>
            <person name="Motone F"/>
            <person name="Kageyama Y"/>
            <person name="Nozu R"/>
            <person name="Adachi N"/>
            <person name="Nishimura O"/>
            <person name="Nakagawa R"/>
            <person name="Tanegashima C"/>
            <person name="Kiyatake I"/>
            <person name="Matsumoto R"/>
            <person name="Murakumo K"/>
            <person name="Nishida K"/>
            <person name="Terakita A"/>
            <person name="Kuratani S"/>
            <person name="Sato K"/>
            <person name="Hyodo S Kuraku.S."/>
        </authorList>
    </citation>
    <scope>NUCLEOTIDE SEQUENCE [LARGE SCALE GENOMIC DNA]</scope>
</reference>
<evidence type="ECO:0000256" key="12">
    <source>
        <dbReference type="ARBA" id="ARBA00023163"/>
    </source>
</evidence>
<dbReference type="GO" id="GO:0031490">
    <property type="term" value="F:chromatin DNA binding"/>
    <property type="evidence" value="ECO:0007669"/>
    <property type="project" value="TreeGrafter"/>
</dbReference>
<feature type="compositionally biased region" description="Basic and acidic residues" evidence="17">
    <location>
        <begin position="473"/>
        <end position="485"/>
    </location>
</feature>
<comment type="subcellular location">
    <subcellularLocation>
        <location evidence="2">Cytoplasm</location>
    </subcellularLocation>
    <subcellularLocation>
        <location evidence="1 16">Nucleus</location>
    </subcellularLocation>
</comment>
<dbReference type="InterPro" id="IPR045109">
    <property type="entry name" value="LSDs-like"/>
</dbReference>
<evidence type="ECO:0000256" key="11">
    <source>
        <dbReference type="ARBA" id="ARBA00023015"/>
    </source>
</evidence>
<evidence type="ECO:0000256" key="8">
    <source>
        <dbReference type="ARBA" id="ARBA00022964"/>
    </source>
</evidence>
<dbReference type="Pfam" id="PF22987">
    <property type="entry name" value="Tudor_KDM3B"/>
    <property type="match status" value="1"/>
</dbReference>
<dbReference type="FunFam" id="2.60.120.650:FF:000004">
    <property type="entry name" value="Putative lysine-specific demethylase 3B"/>
    <property type="match status" value="1"/>
</dbReference>
<name>A0A401SHZ0_CHIPU</name>
<dbReference type="InterPro" id="IPR054503">
    <property type="entry name" value="KDM3AB_Tudor"/>
</dbReference>
<dbReference type="EC" id="1.14.11.65" evidence="16"/>
<keyword evidence="4 16" id="KW-0479">Metal-binding</keyword>
<feature type="compositionally biased region" description="Polar residues" evidence="17">
    <location>
        <begin position="629"/>
        <end position="647"/>
    </location>
</feature>
<sequence length="1467" mass="164154">MPPPVIVFLEFDESWCRWMKLHDEELRIFLIEHQIVLADRKSPRGSADDVQWPGLTFKCLLDKVGLASVTPVEFLADRYRVFLQNKVSLQPLKMNMNSWAKPFQDDETCAKIKTWFINKRTQELLLYGTCNLAGYEVKVYDLKSATHWCPAIVTHHNLTTRLMQIKSEQFSEKQIVDPALIHMSFLHDEDIEALANDGDGMLNVGNSKRTQCMKRKSMEGHDDSGIKRTKCDTLAESKSCTAEQNTEATERSEDQCNNKQSLHSDPGKLTGQDNVQMQQFIESRTCHLNRLLTKEGMENVKSADPQKPKSLFGFDGSWNSFNLIFSTRATDNGRTVVVEDKLQPRTEPLASHRDSALSLKAQHSLQLNKGTATCSSEASRTIRAAQFVHSSLGDMLLGSAATTPERKDLRQTTPPPANSPPAITAVVPQGIVEVLSERQSPPVSSSYTNSICSESGLSKLFLGGQNKSPSPGHHSDAGVFDESRPRPGISSNRTMACPPLGTLFQTCGNGQPEKCEKEKSLHQEKVTNILMTDPPKCEASLPVKGDAAVGIQNNSSQTFNPTGGFPLNKCSQRAALPSDLSEHTESNDAKALLVNSQLCVDGSESDTESTTSDLSCSSGLSSDLGFEPSTPQGLRNSSFHKTWSPSPKQRRERGEVLRNTVFKERRGRVDASQSVLNDVQKVRALQQSGESFLQDGSCIKVAPHLHKCRECRLSSYHRRRDEADSSVFCRFFHFRKLHFNKHGVLRAGGFLTPNQCDPESLRLWMPSDANIEGLDLDTSKYILANIGDHFCQLVMSEKEALKLVEPCKRIAWKRAVRGIREMCDACETTLFNIHWVCPKCGFGVCLDCYKMKTTNPEQDYKEEMFAWLRCANGHVHEPEKLMPTQIIPGSALYQIGNIVHSTRGRWGIKANCPCTVRKNKPLFKPPVTNEENQKVNNNSVVSNDTPTYNKPAASECKSMLSVTNSSSSAAPVSSPLLRKEENSPFNWMMGIGDPLASLQTFNSLLTLSPSSCNTTSSLRNLLSSSSGKSDTGSSTTSNLLDDIFASLVQNKPSRNGSTAASKTGDTREFHKAAPGKVLIFGSDTPHTWYCGGRLLCLQDPSNKNNWNIFRECWKQGHPVIVSGVHTKLHEELWKPEAFGEEFGEQDADLIDCRTNTIIAGAKIRDFWDGFEDLSRRLATKEREPMALKLKDWPPGEDFRDMMLSRFDDLMNNLPLPEYTKRDGKLNLASRLPDFFVRPDLGPKMYNAYGLLSAEDRKFGTTNLHLDVSDAANVMVYVGIPSGQPNHEEEILKTMEDGDADELTIKRFTESNERPGALWHIYSAKDAEKIRDLLRKVAEEQDQENPPDHDPIHDQSWYLDSTLRKRLYHEYGVQGWAIVQYLGDVVFIPAGAPHQVHNLYSCIKVAEDFVSTEHVKHCFRLTQEFRHLSNTHTNHEDKLQVKNIIYHAVKDAVSMLKAHESSLLKNSI</sequence>